<name>A0A1G2IUZ9_9BACT</name>
<organism evidence="2 3">
    <name type="scientific">Candidatus Staskawiczbacteria bacterium RIFOXYB1_FULL_37_44</name>
    <dbReference type="NCBI Taxonomy" id="1802223"/>
    <lineage>
        <taxon>Bacteria</taxon>
        <taxon>Candidatus Staskawicziibacteriota</taxon>
    </lineage>
</organism>
<evidence type="ECO:0000313" key="3">
    <source>
        <dbReference type="Proteomes" id="UP000178650"/>
    </source>
</evidence>
<sequence length="62" mass="6968">MPVLEASQILFNFIISSAVVVITIFISLIAVDAIKLLKTVRKFLESVLNLSIVSKFFKKKNK</sequence>
<comment type="caution">
    <text evidence="2">The sequence shown here is derived from an EMBL/GenBank/DDBJ whole genome shotgun (WGS) entry which is preliminary data.</text>
</comment>
<keyword evidence="1" id="KW-0812">Transmembrane</keyword>
<keyword evidence="1" id="KW-0472">Membrane</keyword>
<feature type="transmembrane region" description="Helical" evidence="1">
    <location>
        <begin position="6"/>
        <end position="31"/>
    </location>
</feature>
<keyword evidence="1" id="KW-1133">Transmembrane helix</keyword>
<dbReference type="AlphaFoldDB" id="A0A1G2IUZ9"/>
<dbReference type="Proteomes" id="UP000178650">
    <property type="component" value="Unassembled WGS sequence"/>
</dbReference>
<evidence type="ECO:0000313" key="2">
    <source>
        <dbReference type="EMBL" id="OGZ78724.1"/>
    </source>
</evidence>
<accession>A0A1G2IUZ9</accession>
<dbReference type="STRING" id="1802223.A2358_02895"/>
<protein>
    <submittedName>
        <fullName evidence="2">Uncharacterized protein</fullName>
    </submittedName>
</protein>
<evidence type="ECO:0000256" key="1">
    <source>
        <dbReference type="SAM" id="Phobius"/>
    </source>
</evidence>
<reference evidence="2 3" key="1">
    <citation type="journal article" date="2016" name="Nat. Commun.">
        <title>Thousands of microbial genomes shed light on interconnected biogeochemical processes in an aquifer system.</title>
        <authorList>
            <person name="Anantharaman K."/>
            <person name="Brown C.T."/>
            <person name="Hug L.A."/>
            <person name="Sharon I."/>
            <person name="Castelle C.J."/>
            <person name="Probst A.J."/>
            <person name="Thomas B.C."/>
            <person name="Singh A."/>
            <person name="Wilkins M.J."/>
            <person name="Karaoz U."/>
            <person name="Brodie E.L."/>
            <person name="Williams K.H."/>
            <person name="Hubbard S.S."/>
            <person name="Banfield J.F."/>
        </authorList>
    </citation>
    <scope>NUCLEOTIDE SEQUENCE [LARGE SCALE GENOMIC DNA]</scope>
</reference>
<gene>
    <name evidence="2" type="ORF">A2358_02895</name>
</gene>
<proteinExistence type="predicted"/>
<dbReference type="EMBL" id="MHPJ01000015">
    <property type="protein sequence ID" value="OGZ78724.1"/>
    <property type="molecule type" value="Genomic_DNA"/>
</dbReference>